<dbReference type="Proteomes" id="UP000617340">
    <property type="component" value="Unassembled WGS sequence"/>
</dbReference>
<evidence type="ECO:0000256" key="1">
    <source>
        <dbReference type="SAM" id="Phobius"/>
    </source>
</evidence>
<dbReference type="AlphaFoldDB" id="A0A834U634"/>
<comment type="caution">
    <text evidence="2">The sequence shown here is derived from an EMBL/GenBank/DDBJ whole genome shotgun (WGS) entry which is preliminary data.</text>
</comment>
<keyword evidence="3" id="KW-1185">Reference proteome</keyword>
<keyword evidence="1" id="KW-1133">Transmembrane helix</keyword>
<feature type="transmembrane region" description="Helical" evidence="1">
    <location>
        <begin position="12"/>
        <end position="32"/>
    </location>
</feature>
<evidence type="ECO:0000313" key="3">
    <source>
        <dbReference type="Proteomes" id="UP000617340"/>
    </source>
</evidence>
<accession>A0A834U634</accession>
<proteinExistence type="predicted"/>
<reference evidence="2" key="1">
    <citation type="journal article" date="2020" name="G3 (Bethesda)">
        <title>High-Quality Assemblies for Three Invasive Social Wasps from the &lt;i&gt;Vespula&lt;/i&gt; Genus.</title>
        <authorList>
            <person name="Harrop T.W.R."/>
            <person name="Guhlin J."/>
            <person name="McLaughlin G.M."/>
            <person name="Permina E."/>
            <person name="Stockwell P."/>
            <person name="Gilligan J."/>
            <person name="Le Lec M.F."/>
            <person name="Gruber M.A.M."/>
            <person name="Quinn O."/>
            <person name="Lovegrove M."/>
            <person name="Duncan E.J."/>
            <person name="Remnant E.J."/>
            <person name="Van Eeckhoven J."/>
            <person name="Graham B."/>
            <person name="Knapp R.A."/>
            <person name="Langford K.W."/>
            <person name="Kronenberg Z."/>
            <person name="Press M.O."/>
            <person name="Eacker S.M."/>
            <person name="Wilson-Rankin E.E."/>
            <person name="Purcell J."/>
            <person name="Lester P.J."/>
            <person name="Dearden P.K."/>
        </authorList>
    </citation>
    <scope>NUCLEOTIDE SEQUENCE</scope>
    <source>
        <strain evidence="2">Linc-1</strain>
    </source>
</reference>
<protein>
    <submittedName>
        <fullName evidence="2">Uncharacterized protein</fullName>
    </submittedName>
</protein>
<name>A0A834U634_VESGE</name>
<dbReference type="EMBL" id="JACSDZ010000001">
    <property type="protein sequence ID" value="KAF7418036.1"/>
    <property type="molecule type" value="Genomic_DNA"/>
</dbReference>
<gene>
    <name evidence="2" type="ORF">HZH68_000689</name>
</gene>
<evidence type="ECO:0000313" key="2">
    <source>
        <dbReference type="EMBL" id="KAF7418036.1"/>
    </source>
</evidence>
<keyword evidence="1" id="KW-0472">Membrane</keyword>
<sequence>MDMRYLERADDEATFFTLTLFTMTLGISGLVLGLVAETFWITCFWATLISSSLGCPVSRWRDPDSLKDLAREDSVYFLCAASPIERLLQNDQRNDNAWRYVTWKIFYARRNPAERS</sequence>
<organism evidence="2 3">
    <name type="scientific">Vespula germanica</name>
    <name type="common">German yellow jacket</name>
    <name type="synonym">Paravespula germanica</name>
    <dbReference type="NCBI Taxonomy" id="30212"/>
    <lineage>
        <taxon>Eukaryota</taxon>
        <taxon>Metazoa</taxon>
        <taxon>Ecdysozoa</taxon>
        <taxon>Arthropoda</taxon>
        <taxon>Hexapoda</taxon>
        <taxon>Insecta</taxon>
        <taxon>Pterygota</taxon>
        <taxon>Neoptera</taxon>
        <taxon>Endopterygota</taxon>
        <taxon>Hymenoptera</taxon>
        <taxon>Apocrita</taxon>
        <taxon>Aculeata</taxon>
        <taxon>Vespoidea</taxon>
        <taxon>Vespidae</taxon>
        <taxon>Vespinae</taxon>
        <taxon>Vespula</taxon>
    </lineage>
</organism>
<keyword evidence="1" id="KW-0812">Transmembrane</keyword>